<keyword evidence="2" id="KW-1185">Reference proteome</keyword>
<organism evidence="1 2">
    <name type="scientific">Ceratocystis pirilliformis</name>
    <dbReference type="NCBI Taxonomy" id="259994"/>
    <lineage>
        <taxon>Eukaryota</taxon>
        <taxon>Fungi</taxon>
        <taxon>Dikarya</taxon>
        <taxon>Ascomycota</taxon>
        <taxon>Pezizomycotina</taxon>
        <taxon>Sordariomycetes</taxon>
        <taxon>Hypocreomycetidae</taxon>
        <taxon>Microascales</taxon>
        <taxon>Ceratocystidaceae</taxon>
        <taxon>Ceratocystis</taxon>
    </lineage>
</organism>
<proteinExistence type="predicted"/>
<comment type="caution">
    <text evidence="1">The sequence shown here is derived from an EMBL/GenBank/DDBJ whole genome shotgun (WGS) entry which is preliminary data.</text>
</comment>
<evidence type="ECO:0000313" key="2">
    <source>
        <dbReference type="Proteomes" id="UP001583280"/>
    </source>
</evidence>
<reference evidence="1 2" key="1">
    <citation type="journal article" date="2024" name="IMA Fungus">
        <title>IMA Genome - F19 : A genome assembly and annotation guide to empower mycologists, including annotated draft genome sequences of Ceratocystis pirilliformis, Diaporthe australafricana, Fusarium ophioides, Paecilomyces lecythidis, and Sporothrix stenoceras.</title>
        <authorList>
            <person name="Aylward J."/>
            <person name="Wilson A.M."/>
            <person name="Visagie C.M."/>
            <person name="Spraker J."/>
            <person name="Barnes I."/>
            <person name="Buitendag C."/>
            <person name="Ceriani C."/>
            <person name="Del Mar Angel L."/>
            <person name="du Plessis D."/>
            <person name="Fuchs T."/>
            <person name="Gasser K."/>
            <person name="Kramer D."/>
            <person name="Li W."/>
            <person name="Munsamy K."/>
            <person name="Piso A."/>
            <person name="Price J.L."/>
            <person name="Sonnekus B."/>
            <person name="Thomas C."/>
            <person name="van der Nest A."/>
            <person name="van Dijk A."/>
            <person name="van Heerden A."/>
            <person name="van Vuuren N."/>
            <person name="Yilmaz N."/>
            <person name="Duong T.A."/>
            <person name="van der Merwe N.A."/>
            <person name="Wingfield M.J."/>
            <person name="Wingfield B.D."/>
        </authorList>
    </citation>
    <scope>NUCLEOTIDE SEQUENCE [LARGE SCALE GENOMIC DNA]</scope>
    <source>
        <strain evidence="1 2">CMW 12675</strain>
    </source>
</reference>
<gene>
    <name evidence="1" type="ORF">Cpir12675_003819</name>
</gene>
<sequence length="163" mass="17957">MNDIESTSLTGTIYLRNLTLPFLFALQSIPTAGFGNSSEFCQNVDPVLRSELEHLYVGLPNFHKTFFGDVPNLDTVSDAVFGRCTEGDNLFFEEGWIGWPAGAKESNVLAWFGDLIPKLEAFAGDRISVPAARQKLLVQLRTPLGGYTGKRNMDIGLVNNEIT</sequence>
<name>A0ABR3Z0D1_9PEZI</name>
<dbReference type="Proteomes" id="UP001583280">
    <property type="component" value="Unassembled WGS sequence"/>
</dbReference>
<dbReference type="EMBL" id="JAWDJO010000097">
    <property type="protein sequence ID" value="KAL1894084.1"/>
    <property type="molecule type" value="Genomic_DNA"/>
</dbReference>
<protein>
    <submittedName>
        <fullName evidence="1">Uncharacterized protein</fullName>
    </submittedName>
</protein>
<evidence type="ECO:0000313" key="1">
    <source>
        <dbReference type="EMBL" id="KAL1894084.1"/>
    </source>
</evidence>
<accession>A0ABR3Z0D1</accession>